<evidence type="ECO:0000259" key="8">
    <source>
        <dbReference type="PROSITE" id="PS50109"/>
    </source>
</evidence>
<feature type="region of interest" description="Disordered" evidence="7">
    <location>
        <begin position="298"/>
        <end position="319"/>
    </location>
</feature>
<dbReference type="SUPFAM" id="SSF52172">
    <property type="entry name" value="CheY-like"/>
    <property type="match status" value="1"/>
</dbReference>
<dbReference type="InterPro" id="IPR003661">
    <property type="entry name" value="HisK_dim/P_dom"/>
</dbReference>
<dbReference type="InterPro" id="IPR036097">
    <property type="entry name" value="HisK_dim/P_sf"/>
</dbReference>
<feature type="domain" description="Histidine kinase" evidence="8">
    <location>
        <begin position="568"/>
        <end position="835"/>
    </location>
</feature>
<dbReference type="AlphaFoldDB" id="A0AAN7W1J0"/>
<evidence type="ECO:0000313" key="11">
    <source>
        <dbReference type="Proteomes" id="UP001310594"/>
    </source>
</evidence>
<evidence type="ECO:0000256" key="1">
    <source>
        <dbReference type="ARBA" id="ARBA00000085"/>
    </source>
</evidence>
<dbReference type="CDD" id="cd17546">
    <property type="entry name" value="REC_hyHK_CKI1_RcsC-like"/>
    <property type="match status" value="1"/>
</dbReference>
<dbReference type="InterPro" id="IPR011006">
    <property type="entry name" value="CheY-like_superfamily"/>
</dbReference>
<dbReference type="Pfam" id="PF00072">
    <property type="entry name" value="Response_reg"/>
    <property type="match status" value="1"/>
</dbReference>
<feature type="compositionally biased region" description="Polar residues" evidence="7">
    <location>
        <begin position="1017"/>
        <end position="1037"/>
    </location>
</feature>
<dbReference type="SMART" id="SM00387">
    <property type="entry name" value="HATPase_c"/>
    <property type="match status" value="1"/>
</dbReference>
<dbReference type="Gene3D" id="1.10.287.130">
    <property type="match status" value="1"/>
</dbReference>
<gene>
    <name evidence="10" type="ORF">LTR97_006967</name>
</gene>
<dbReference type="PRINTS" id="PR00344">
    <property type="entry name" value="BCTRLSENSOR"/>
</dbReference>
<evidence type="ECO:0000256" key="4">
    <source>
        <dbReference type="ARBA" id="ARBA00022679"/>
    </source>
</evidence>
<feature type="modified residue" description="4-aspartylphosphate" evidence="6">
    <location>
        <position position="1136"/>
    </location>
</feature>
<comment type="caution">
    <text evidence="10">The sequence shown here is derived from an EMBL/GenBank/DDBJ whole genome shotgun (WGS) entry which is preliminary data.</text>
</comment>
<dbReference type="GO" id="GO:0005886">
    <property type="term" value="C:plasma membrane"/>
    <property type="evidence" value="ECO:0007669"/>
    <property type="project" value="TreeGrafter"/>
</dbReference>
<dbReference type="InterPro" id="IPR001789">
    <property type="entry name" value="Sig_transdc_resp-reg_receiver"/>
</dbReference>
<dbReference type="EC" id="2.7.13.3" evidence="2"/>
<evidence type="ECO:0000256" key="5">
    <source>
        <dbReference type="ARBA" id="ARBA00022777"/>
    </source>
</evidence>
<dbReference type="InterPro" id="IPR003018">
    <property type="entry name" value="GAF"/>
</dbReference>
<feature type="compositionally biased region" description="Polar residues" evidence="7">
    <location>
        <begin position="298"/>
        <end position="309"/>
    </location>
</feature>
<dbReference type="Pfam" id="PF01590">
    <property type="entry name" value="GAF"/>
    <property type="match status" value="1"/>
</dbReference>
<dbReference type="InterPro" id="IPR036890">
    <property type="entry name" value="HATPase_C_sf"/>
</dbReference>
<dbReference type="InterPro" id="IPR005467">
    <property type="entry name" value="His_kinase_dom"/>
</dbReference>
<dbReference type="Gene3D" id="3.30.450.40">
    <property type="match status" value="1"/>
</dbReference>
<dbReference type="Pfam" id="PF00512">
    <property type="entry name" value="HisKA"/>
    <property type="match status" value="1"/>
</dbReference>
<evidence type="ECO:0000256" key="3">
    <source>
        <dbReference type="ARBA" id="ARBA00022553"/>
    </source>
</evidence>
<dbReference type="InterPro" id="IPR003594">
    <property type="entry name" value="HATPase_dom"/>
</dbReference>
<dbReference type="CDD" id="cd00082">
    <property type="entry name" value="HisKA"/>
    <property type="match status" value="1"/>
</dbReference>
<feature type="region of interest" description="Disordered" evidence="7">
    <location>
        <begin position="998"/>
        <end position="1071"/>
    </location>
</feature>
<evidence type="ECO:0000259" key="9">
    <source>
        <dbReference type="PROSITE" id="PS50110"/>
    </source>
</evidence>
<dbReference type="InterPro" id="IPR004358">
    <property type="entry name" value="Sig_transdc_His_kin-like_C"/>
</dbReference>
<dbReference type="Gene3D" id="3.40.50.2300">
    <property type="match status" value="1"/>
</dbReference>
<dbReference type="Gene3D" id="3.30.565.10">
    <property type="entry name" value="Histidine kinase-like ATPase, C-terminal domain"/>
    <property type="match status" value="1"/>
</dbReference>
<dbReference type="SUPFAM" id="SSF55874">
    <property type="entry name" value="ATPase domain of HSP90 chaperone/DNA topoisomerase II/histidine kinase"/>
    <property type="match status" value="1"/>
</dbReference>
<dbReference type="EMBL" id="JAVRQU010000010">
    <property type="protein sequence ID" value="KAK5698007.1"/>
    <property type="molecule type" value="Genomic_DNA"/>
</dbReference>
<evidence type="ECO:0000256" key="6">
    <source>
        <dbReference type="PROSITE-ProRule" id="PRU00169"/>
    </source>
</evidence>
<comment type="catalytic activity">
    <reaction evidence="1">
        <text>ATP + protein L-histidine = ADP + protein N-phospho-L-histidine.</text>
        <dbReference type="EC" id="2.7.13.3"/>
    </reaction>
</comment>
<keyword evidence="4" id="KW-0808">Transferase</keyword>
<dbReference type="InterPro" id="IPR029016">
    <property type="entry name" value="GAF-like_dom_sf"/>
</dbReference>
<dbReference type="SUPFAM" id="SSF55781">
    <property type="entry name" value="GAF domain-like"/>
    <property type="match status" value="1"/>
</dbReference>
<keyword evidence="3 6" id="KW-0597">Phosphoprotein</keyword>
<evidence type="ECO:0000313" key="10">
    <source>
        <dbReference type="EMBL" id="KAK5698007.1"/>
    </source>
</evidence>
<feature type="region of interest" description="Disordered" evidence="7">
    <location>
        <begin position="249"/>
        <end position="276"/>
    </location>
</feature>
<keyword evidence="5" id="KW-0418">Kinase</keyword>
<dbReference type="PANTHER" id="PTHR43047">
    <property type="entry name" value="TWO-COMPONENT HISTIDINE PROTEIN KINASE"/>
    <property type="match status" value="1"/>
</dbReference>
<protein>
    <recommendedName>
        <fullName evidence="2">histidine kinase</fullName>
        <ecNumber evidence="2">2.7.13.3</ecNumber>
    </recommendedName>
</protein>
<dbReference type="GO" id="GO:0009927">
    <property type="term" value="F:histidine phosphotransfer kinase activity"/>
    <property type="evidence" value="ECO:0007669"/>
    <property type="project" value="TreeGrafter"/>
</dbReference>
<proteinExistence type="predicted"/>
<dbReference type="GO" id="GO:0000155">
    <property type="term" value="F:phosphorelay sensor kinase activity"/>
    <property type="evidence" value="ECO:0007669"/>
    <property type="project" value="InterPro"/>
</dbReference>
<name>A0AAN7W1J0_9PEZI</name>
<dbReference type="PROSITE" id="PS50110">
    <property type="entry name" value="RESPONSE_REGULATORY"/>
    <property type="match status" value="1"/>
</dbReference>
<dbReference type="Pfam" id="PF02518">
    <property type="entry name" value="HATPase_c"/>
    <property type="match status" value="1"/>
</dbReference>
<organism evidence="10 11">
    <name type="scientific">Elasticomyces elasticus</name>
    <dbReference type="NCBI Taxonomy" id="574655"/>
    <lineage>
        <taxon>Eukaryota</taxon>
        <taxon>Fungi</taxon>
        <taxon>Dikarya</taxon>
        <taxon>Ascomycota</taxon>
        <taxon>Pezizomycotina</taxon>
        <taxon>Dothideomycetes</taxon>
        <taxon>Dothideomycetidae</taxon>
        <taxon>Mycosphaerellales</taxon>
        <taxon>Teratosphaeriaceae</taxon>
        <taxon>Elasticomyces</taxon>
    </lineage>
</organism>
<dbReference type="FunFam" id="3.30.450.40:FF:000083">
    <property type="entry name" value="Sensor histidine kinase/response regulator, putative (AFU_orthologue AFUA_4G00660)"/>
    <property type="match status" value="1"/>
</dbReference>
<sequence>MAFLPPPCSALPEEPLLPIEERRRAVELSRYFQATSIRDEEWPADAGIRHPPNTMLVALCQLGALRLDCNRAFISLLDHSRQYIIGEATRSTGLVRPDEHVENHGLMLGFSAHPIEFGVCPETVKIFSASEGTADLRTPNITATKSYYIIRDFNEDERFRDRSYVSGWPHFRSYAEVPLISPNGYVIGSYCVIDDKPRDFTSQEVDILSDIASTVMDHLNLMKTKLDKERADCLVHGIGSYVDGAKQLRQRPAHAEAASSIPSAPHDQVDPAGGSVDGQLLAVPSGSASTRPTTYFSQMSGSQLGTPSEGTADESFNKDSTTGFDMPVRGETAQAGPVKSVPNVNPAISAAFERASRIIRQAMDLHGIAFLDASVGPRNDGSTAARRGHDQTTTVPNCSLFAASTKSAEMKGDQNAEGSFALDQNLMRLLLVKYPLGQVFTFDRFGSVSGRAPGRDAAQATSAPGSSYDALVSKRRQDIDADGIDEDGLATQLFACMGVACSIAFFPLWDFQQERHFAGGIAWTTDLTRVLDQDDLNYFAAFGHSIMAETLKVQASALSSAKSDFISSISHEMRSPLHGILASLELLQDTLALDFDSSTMLGNAYGCATMLLDTMNNLLDFARINRLSSDPQRGVRKDGRPGQYDLRLASADLASLTEDVVSAVHISYASTFRRRGRRDNLHAATLSRPSNLANPDKDVAVLVRIEHFTPWNYRTDVGAWKRIIMNLVANALRYTEFGYVEVGLEHITAVRAQGLDLTIGEHVCLQVNDSGRGISQEYLKHKLFTPFTQENNLSVGTGLGLSIVRQIVESLQGTIDIQSELGVGTRVTVRIPVGDTLAQASPELTKLDPYARLRGRTVILAPRGTVGLDPRETKGYAVNTPSQATIVQDHLMATAQAWLGMNVVVDITKVGAAGATAPSGEPPIQLVGNDDRIDSSFNVQLYERDRGVASSTAGTEGDVPRRSDITLSHPLGPMNLARVLLRAVAVVEEVHLSADHEAPTALDSVAQEKPGTKLSVPDSNGNKTANVAHDNNNTDETSAAPMGSKKRTKSRDRSPDHPATTEPRSQPATENLPAEARRLLLVDDNDINLKLLVTCARKEKCDYQSASNGLEALEIFKAAALSRSPAQPAFDLVIMDLSMPIMDGCAATREIRAFESSSGAPRARIMALTALGSETARERAWASGIDTFVTKPLSVRQMREICR</sequence>
<dbReference type="SMART" id="SM00388">
    <property type="entry name" value="HisKA"/>
    <property type="match status" value="1"/>
</dbReference>
<dbReference type="SMART" id="SM00448">
    <property type="entry name" value="REC"/>
    <property type="match status" value="1"/>
</dbReference>
<evidence type="ECO:0000256" key="2">
    <source>
        <dbReference type="ARBA" id="ARBA00012438"/>
    </source>
</evidence>
<dbReference type="PANTHER" id="PTHR43047:SF72">
    <property type="entry name" value="OSMOSENSING HISTIDINE PROTEIN KINASE SLN1"/>
    <property type="match status" value="1"/>
</dbReference>
<accession>A0AAN7W1J0</accession>
<dbReference type="Proteomes" id="UP001310594">
    <property type="component" value="Unassembled WGS sequence"/>
</dbReference>
<dbReference type="SUPFAM" id="SSF47384">
    <property type="entry name" value="Homodimeric domain of signal transducing histidine kinase"/>
    <property type="match status" value="1"/>
</dbReference>
<feature type="domain" description="Response regulatory" evidence="9">
    <location>
        <begin position="1078"/>
        <end position="1203"/>
    </location>
</feature>
<dbReference type="PROSITE" id="PS50109">
    <property type="entry name" value="HIS_KIN"/>
    <property type="match status" value="1"/>
</dbReference>
<reference evidence="10" key="1">
    <citation type="submission" date="2023-08" db="EMBL/GenBank/DDBJ databases">
        <title>Black Yeasts Isolated from many extreme environments.</title>
        <authorList>
            <person name="Coleine C."/>
            <person name="Stajich J.E."/>
            <person name="Selbmann L."/>
        </authorList>
    </citation>
    <scope>NUCLEOTIDE SEQUENCE</scope>
    <source>
        <strain evidence="10">CCFEE 5810</strain>
    </source>
</reference>
<evidence type="ECO:0000256" key="7">
    <source>
        <dbReference type="SAM" id="MobiDB-lite"/>
    </source>
</evidence>